<comment type="caution">
    <text evidence="1">The sequence shown here is derived from an EMBL/GenBank/DDBJ whole genome shotgun (WGS) entry which is preliminary data.</text>
</comment>
<dbReference type="EMBL" id="JAWZYT010004306">
    <property type="protein sequence ID" value="KAK4294364.1"/>
    <property type="molecule type" value="Genomic_DNA"/>
</dbReference>
<reference evidence="1" key="1">
    <citation type="submission" date="2023-11" db="EMBL/GenBank/DDBJ databases">
        <title>Genome assemblies of two species of porcelain crab, Petrolisthes cinctipes and Petrolisthes manimaculis (Anomura: Porcellanidae).</title>
        <authorList>
            <person name="Angst P."/>
        </authorList>
    </citation>
    <scope>NUCLEOTIDE SEQUENCE</scope>
    <source>
        <strain evidence="1">PB745_02</strain>
        <tissue evidence="1">Gill</tissue>
    </source>
</reference>
<accession>A0AAE1TT65</accession>
<protein>
    <submittedName>
        <fullName evidence="1">Uncharacterized protein</fullName>
    </submittedName>
</protein>
<evidence type="ECO:0000313" key="2">
    <source>
        <dbReference type="Proteomes" id="UP001292094"/>
    </source>
</evidence>
<gene>
    <name evidence="1" type="ORF">Pmani_033007</name>
</gene>
<organism evidence="1 2">
    <name type="scientific">Petrolisthes manimaculis</name>
    <dbReference type="NCBI Taxonomy" id="1843537"/>
    <lineage>
        <taxon>Eukaryota</taxon>
        <taxon>Metazoa</taxon>
        <taxon>Ecdysozoa</taxon>
        <taxon>Arthropoda</taxon>
        <taxon>Crustacea</taxon>
        <taxon>Multicrustacea</taxon>
        <taxon>Malacostraca</taxon>
        <taxon>Eumalacostraca</taxon>
        <taxon>Eucarida</taxon>
        <taxon>Decapoda</taxon>
        <taxon>Pleocyemata</taxon>
        <taxon>Anomura</taxon>
        <taxon>Galatheoidea</taxon>
        <taxon>Porcellanidae</taxon>
        <taxon>Petrolisthes</taxon>
    </lineage>
</organism>
<evidence type="ECO:0000313" key="1">
    <source>
        <dbReference type="EMBL" id="KAK4294364.1"/>
    </source>
</evidence>
<sequence>MTQAGKVKVRLLLFSHCQEKKELGSGISGKDEKWELYDTTSRHLRTETPSPFPSPQTSARVSTKCVRCQGIDASRMDCTSAKSIGIEYDNA</sequence>
<keyword evidence="2" id="KW-1185">Reference proteome</keyword>
<dbReference type="AlphaFoldDB" id="A0AAE1TT65"/>
<dbReference type="Proteomes" id="UP001292094">
    <property type="component" value="Unassembled WGS sequence"/>
</dbReference>
<proteinExistence type="predicted"/>
<name>A0AAE1TT65_9EUCA</name>